<proteinExistence type="predicted"/>
<sequence length="339" mass="34618">MAVVVVGAGIVGASVAYHLARRGVAVTLVERDARPAAGVTGLSFAWIGNAGGEWPGGAEDLRGPVLDDHRRLEAELPGVAVRWTGSLRWGDGHLGGNVVGRKEIRALEPRLRTPPEWAAHIPSDGGVDAPALTEALVRGARALGARVLLGTPVTALSVERGRVTGVVTPAGCHTATTVVLAAGTGSAALGAPLGVALPVAASPAFLLRLAAPPGLVNGVVATPEFEVREVADGCLLMTLPPEGERAGERLARHGVRLLREAFLGAEPCHVVGYGVGARPLPERGPLLGPLTPDGSLYAAVLHPGVTLAPTVGRLVAHELATGEPVAELRRCRPRVAGLG</sequence>
<dbReference type="EMBL" id="RBDY01000005">
    <property type="protein sequence ID" value="RKN24691.1"/>
    <property type="molecule type" value="Genomic_DNA"/>
</dbReference>
<dbReference type="Gene3D" id="3.30.9.10">
    <property type="entry name" value="D-Amino Acid Oxidase, subunit A, domain 2"/>
    <property type="match status" value="1"/>
</dbReference>
<evidence type="ECO:0000259" key="2">
    <source>
        <dbReference type="Pfam" id="PF01266"/>
    </source>
</evidence>
<evidence type="ECO:0000313" key="5">
    <source>
        <dbReference type="Proteomes" id="UP000268652"/>
    </source>
</evidence>
<evidence type="ECO:0000313" key="3">
    <source>
        <dbReference type="EMBL" id="RKN10432.1"/>
    </source>
</evidence>
<dbReference type="InterPro" id="IPR006076">
    <property type="entry name" value="FAD-dep_OxRdtase"/>
</dbReference>
<dbReference type="InterPro" id="IPR036188">
    <property type="entry name" value="FAD/NAD-bd_sf"/>
</dbReference>
<evidence type="ECO:0000256" key="1">
    <source>
        <dbReference type="ARBA" id="ARBA00023002"/>
    </source>
</evidence>
<accession>A0A3A9WCP7</accession>
<evidence type="ECO:0000313" key="4">
    <source>
        <dbReference type="EMBL" id="RKN24691.1"/>
    </source>
</evidence>
<keyword evidence="5" id="KW-1185">Reference proteome</keyword>
<protein>
    <submittedName>
        <fullName evidence="3">FAD-binding oxidoreductase</fullName>
    </submittedName>
</protein>
<comment type="caution">
    <text evidence="3">The sequence shown here is derived from an EMBL/GenBank/DDBJ whole genome shotgun (WGS) entry which is preliminary data.</text>
</comment>
<dbReference type="Proteomes" id="UP000268652">
    <property type="component" value="Unassembled WGS sequence"/>
</dbReference>
<dbReference type="Gene3D" id="3.50.50.60">
    <property type="entry name" value="FAD/NAD(P)-binding domain"/>
    <property type="match status" value="2"/>
</dbReference>
<dbReference type="EMBL" id="RBDX01000005">
    <property type="protein sequence ID" value="RKN10432.1"/>
    <property type="molecule type" value="Genomic_DNA"/>
</dbReference>
<evidence type="ECO:0000313" key="6">
    <source>
        <dbReference type="Proteomes" id="UP000275024"/>
    </source>
</evidence>
<dbReference type="GO" id="GO:0005737">
    <property type="term" value="C:cytoplasm"/>
    <property type="evidence" value="ECO:0007669"/>
    <property type="project" value="TreeGrafter"/>
</dbReference>
<dbReference type="Pfam" id="PF01266">
    <property type="entry name" value="DAO"/>
    <property type="match status" value="1"/>
</dbReference>
<dbReference type="OrthoDB" id="4775411at2"/>
<dbReference type="PANTHER" id="PTHR13847">
    <property type="entry name" value="SARCOSINE DEHYDROGENASE-RELATED"/>
    <property type="match status" value="1"/>
</dbReference>
<dbReference type="AlphaFoldDB" id="A0A3A9WCP7"/>
<organism evidence="3 6">
    <name type="scientific">Streptomyces radicis</name>
    <dbReference type="NCBI Taxonomy" id="1750517"/>
    <lineage>
        <taxon>Bacteria</taxon>
        <taxon>Bacillati</taxon>
        <taxon>Actinomycetota</taxon>
        <taxon>Actinomycetes</taxon>
        <taxon>Kitasatosporales</taxon>
        <taxon>Streptomycetaceae</taxon>
        <taxon>Streptomyces</taxon>
    </lineage>
</organism>
<dbReference type="GO" id="GO:0016491">
    <property type="term" value="F:oxidoreductase activity"/>
    <property type="evidence" value="ECO:0007669"/>
    <property type="project" value="UniProtKB-KW"/>
</dbReference>
<dbReference type="RefSeq" id="WP_120696454.1">
    <property type="nucleotide sequence ID" value="NZ_RBDX01000005.1"/>
</dbReference>
<feature type="domain" description="FAD dependent oxidoreductase" evidence="2">
    <location>
        <begin position="3"/>
        <end position="317"/>
    </location>
</feature>
<keyword evidence="1" id="KW-0560">Oxidoreductase</keyword>
<name>A0A3A9WCP7_9ACTN</name>
<dbReference type="Proteomes" id="UP000275024">
    <property type="component" value="Unassembled WGS sequence"/>
</dbReference>
<reference evidence="5 6" key="1">
    <citation type="submission" date="2018-09" db="EMBL/GenBank/DDBJ databases">
        <title>Streptomyces sp. nov. DS1-2, an endophytic actinomycete isolated from roots of Dendrobium scabrilingue.</title>
        <authorList>
            <person name="Kuncharoen N."/>
            <person name="Kudo T."/>
            <person name="Ohkuma M."/>
            <person name="Yuki M."/>
            <person name="Tanasupawat S."/>
        </authorList>
    </citation>
    <scope>NUCLEOTIDE SEQUENCE [LARGE SCALE GENOMIC DNA]</scope>
    <source>
        <strain evidence="3 6">AZ1-7</strain>
        <strain evidence="4 5">DS1-2</strain>
    </source>
</reference>
<dbReference type="PANTHER" id="PTHR13847:SF289">
    <property type="entry name" value="GLYCINE OXIDASE"/>
    <property type="match status" value="1"/>
</dbReference>
<dbReference type="SUPFAM" id="SSF51905">
    <property type="entry name" value="FAD/NAD(P)-binding domain"/>
    <property type="match status" value="1"/>
</dbReference>
<gene>
    <name evidence="4" type="ORF">D7318_09480</name>
    <name evidence="3" type="ORF">D7319_08305</name>
</gene>